<dbReference type="Pfam" id="PF09346">
    <property type="entry name" value="SMI1_KNR4"/>
    <property type="match status" value="1"/>
</dbReference>
<accession>A0A5C8V882</accession>
<feature type="domain" description="Knr4/Smi1-like" evidence="1">
    <location>
        <begin position="40"/>
        <end position="197"/>
    </location>
</feature>
<organism evidence="2 3">
    <name type="scientific">Flagellimonas hymeniacidonis</name>
    <dbReference type="NCBI Taxonomy" id="2603628"/>
    <lineage>
        <taxon>Bacteria</taxon>
        <taxon>Pseudomonadati</taxon>
        <taxon>Bacteroidota</taxon>
        <taxon>Flavobacteriia</taxon>
        <taxon>Flavobacteriales</taxon>
        <taxon>Flavobacteriaceae</taxon>
        <taxon>Flagellimonas</taxon>
    </lineage>
</organism>
<dbReference type="Gene3D" id="3.40.1580.10">
    <property type="entry name" value="SMI1/KNR4-like"/>
    <property type="match status" value="1"/>
</dbReference>
<dbReference type="EMBL" id="VRUR01000001">
    <property type="protein sequence ID" value="TXN37931.1"/>
    <property type="molecule type" value="Genomic_DNA"/>
</dbReference>
<dbReference type="SUPFAM" id="SSF160631">
    <property type="entry name" value="SMI1/KNR4-like"/>
    <property type="match status" value="1"/>
</dbReference>
<gene>
    <name evidence="2" type="ORF">FVB32_06470</name>
</gene>
<comment type="caution">
    <text evidence="2">The sequence shown here is derived from an EMBL/GenBank/DDBJ whole genome shotgun (WGS) entry which is preliminary data.</text>
</comment>
<evidence type="ECO:0000313" key="3">
    <source>
        <dbReference type="Proteomes" id="UP000321456"/>
    </source>
</evidence>
<proteinExistence type="predicted"/>
<name>A0A5C8V882_9FLAO</name>
<dbReference type="SMART" id="SM00860">
    <property type="entry name" value="SMI1_KNR4"/>
    <property type="match status" value="1"/>
</dbReference>
<evidence type="ECO:0000313" key="2">
    <source>
        <dbReference type="EMBL" id="TXN37931.1"/>
    </source>
</evidence>
<reference evidence="2 3" key="1">
    <citation type="submission" date="2019-08" db="EMBL/GenBank/DDBJ databases">
        <title>Professor.</title>
        <authorList>
            <person name="Park J.S."/>
        </authorList>
    </citation>
    <scope>NUCLEOTIDE SEQUENCE [LARGE SCALE GENOMIC DNA]</scope>
    <source>
        <strain evidence="2 3">176CP5-101</strain>
    </source>
</reference>
<evidence type="ECO:0000259" key="1">
    <source>
        <dbReference type="SMART" id="SM00860"/>
    </source>
</evidence>
<sequence>MNDYTEQIHSIKQKLIQAKQADVDFKVFGASSHKYEINPPANINEVEAFEKRYGIQLPECYRSFILNIGNGGPSYQNSGAGPFYGIYPFGKNVGDLIYGNPEKYLKESCVLKPNIADDYWDNITAVLHCDNTSNEDYYATIGRIYSGVLPIGFQGCTYLHGLILNGPYKGKVVNLEMSADEAPKFTYEKTFLDWYERWLDEVISGKLISNSPSWFGYK</sequence>
<dbReference type="InterPro" id="IPR018958">
    <property type="entry name" value="Knr4/Smi1-like_dom"/>
</dbReference>
<dbReference type="Proteomes" id="UP000321456">
    <property type="component" value="Unassembled WGS sequence"/>
</dbReference>
<keyword evidence="3" id="KW-1185">Reference proteome</keyword>
<dbReference type="InterPro" id="IPR037883">
    <property type="entry name" value="Knr4/Smi1-like_sf"/>
</dbReference>
<dbReference type="RefSeq" id="WP_147742335.1">
    <property type="nucleotide sequence ID" value="NZ_VRUR01000001.1"/>
</dbReference>
<dbReference type="AlphaFoldDB" id="A0A5C8V882"/>
<protein>
    <submittedName>
        <fullName evidence="2">SMI1/KNR4 family protein</fullName>
    </submittedName>
</protein>